<dbReference type="PANTHER" id="PTHR33768:SF6">
    <property type="entry name" value="SI:CH211-284K5.2"/>
    <property type="match status" value="1"/>
</dbReference>
<feature type="non-terminal residue" evidence="1">
    <location>
        <position position="50"/>
    </location>
</feature>
<evidence type="ECO:0000313" key="1">
    <source>
        <dbReference type="EMBL" id="KAL0155543.1"/>
    </source>
</evidence>
<sequence length="50" mass="6337">REKLLQVTHENQAIYQRITTQKSDYRRELWEEDWEKVERMRDDIARYPRG</sequence>
<dbReference type="PANTHER" id="PTHR33768">
    <property type="entry name" value="MIP11318P"/>
    <property type="match status" value="1"/>
</dbReference>
<reference evidence="1 2" key="1">
    <citation type="submission" date="2024-05" db="EMBL/GenBank/DDBJ databases">
        <title>Genome sequencing and assembly of Indian major carp, Cirrhinus mrigala (Hamilton, 1822).</title>
        <authorList>
            <person name="Mohindra V."/>
            <person name="Chowdhury L.M."/>
            <person name="Lal K."/>
            <person name="Jena J.K."/>
        </authorList>
    </citation>
    <scope>NUCLEOTIDE SEQUENCE [LARGE SCALE GENOMIC DNA]</scope>
    <source>
        <strain evidence="1">CM1030</strain>
        <tissue evidence="1">Blood</tissue>
    </source>
</reference>
<comment type="caution">
    <text evidence="1">The sequence shown here is derived from an EMBL/GenBank/DDBJ whole genome shotgun (WGS) entry which is preliminary data.</text>
</comment>
<proteinExistence type="predicted"/>
<dbReference type="AlphaFoldDB" id="A0ABD0N014"/>
<evidence type="ECO:0000313" key="2">
    <source>
        <dbReference type="Proteomes" id="UP001529510"/>
    </source>
</evidence>
<keyword evidence="2" id="KW-1185">Reference proteome</keyword>
<accession>A0ABD0N014</accession>
<dbReference type="InterPro" id="IPR038792">
    <property type="entry name" value="CFAP97D1/2"/>
</dbReference>
<gene>
    <name evidence="1" type="ORF">M9458_049806</name>
</gene>
<feature type="non-terminal residue" evidence="1">
    <location>
        <position position="1"/>
    </location>
</feature>
<protein>
    <submittedName>
        <fullName evidence="1">Uncharacterized protein</fullName>
    </submittedName>
</protein>
<organism evidence="1 2">
    <name type="scientific">Cirrhinus mrigala</name>
    <name type="common">Mrigala</name>
    <dbReference type="NCBI Taxonomy" id="683832"/>
    <lineage>
        <taxon>Eukaryota</taxon>
        <taxon>Metazoa</taxon>
        <taxon>Chordata</taxon>
        <taxon>Craniata</taxon>
        <taxon>Vertebrata</taxon>
        <taxon>Euteleostomi</taxon>
        <taxon>Actinopterygii</taxon>
        <taxon>Neopterygii</taxon>
        <taxon>Teleostei</taxon>
        <taxon>Ostariophysi</taxon>
        <taxon>Cypriniformes</taxon>
        <taxon>Cyprinidae</taxon>
        <taxon>Labeoninae</taxon>
        <taxon>Labeonini</taxon>
        <taxon>Cirrhinus</taxon>
    </lineage>
</organism>
<dbReference type="Proteomes" id="UP001529510">
    <property type="component" value="Unassembled WGS sequence"/>
</dbReference>
<dbReference type="EMBL" id="JAMKFB020000025">
    <property type="protein sequence ID" value="KAL0155543.1"/>
    <property type="molecule type" value="Genomic_DNA"/>
</dbReference>
<name>A0ABD0N014_CIRMR</name>